<feature type="transmembrane region" description="Helical" evidence="1">
    <location>
        <begin position="12"/>
        <end position="31"/>
    </location>
</feature>
<proteinExistence type="predicted"/>
<keyword evidence="1" id="KW-0812">Transmembrane</keyword>
<evidence type="ECO:0000313" key="2">
    <source>
        <dbReference type="EMBL" id="BBY30618.1"/>
    </source>
</evidence>
<reference evidence="2 3" key="1">
    <citation type="journal article" date="2019" name="Emerg. Microbes Infect.">
        <title>Comprehensive subspecies identification of 175 nontuberculous mycobacteria species based on 7547 genomic profiles.</title>
        <authorList>
            <person name="Matsumoto Y."/>
            <person name="Kinjo T."/>
            <person name="Motooka D."/>
            <person name="Nabeya D."/>
            <person name="Jung N."/>
            <person name="Uechi K."/>
            <person name="Horii T."/>
            <person name="Iida T."/>
            <person name="Fujita J."/>
            <person name="Nakamura S."/>
        </authorList>
    </citation>
    <scope>NUCLEOTIDE SEQUENCE [LARGE SCALE GENOMIC DNA]</scope>
    <source>
        <strain evidence="2 3">JCM 17899</strain>
    </source>
</reference>
<protein>
    <recommendedName>
        <fullName evidence="4">Holin</fullName>
    </recommendedName>
</protein>
<dbReference type="EMBL" id="AP022588">
    <property type="protein sequence ID" value="BBY30618.1"/>
    <property type="molecule type" value="Genomic_DNA"/>
</dbReference>
<dbReference type="AlphaFoldDB" id="A0A7I7QW85"/>
<evidence type="ECO:0008006" key="4">
    <source>
        <dbReference type="Google" id="ProtNLM"/>
    </source>
</evidence>
<keyword evidence="1" id="KW-1133">Transmembrane helix</keyword>
<evidence type="ECO:0000313" key="3">
    <source>
        <dbReference type="Proteomes" id="UP000467193"/>
    </source>
</evidence>
<keyword evidence="1" id="KW-0472">Membrane</keyword>
<dbReference type="Proteomes" id="UP000467193">
    <property type="component" value="Chromosome"/>
</dbReference>
<dbReference type="KEGG" id="msei:MSEDJ_47140"/>
<gene>
    <name evidence="2" type="ORF">MSEDJ_47140</name>
</gene>
<organism evidence="2 3">
    <name type="scientific">Mycolicibacterium sediminis</name>
    <dbReference type="NCBI Taxonomy" id="1286180"/>
    <lineage>
        <taxon>Bacteria</taxon>
        <taxon>Bacillati</taxon>
        <taxon>Actinomycetota</taxon>
        <taxon>Actinomycetes</taxon>
        <taxon>Mycobacteriales</taxon>
        <taxon>Mycobacteriaceae</taxon>
        <taxon>Mycolicibacterium</taxon>
    </lineage>
</organism>
<evidence type="ECO:0000256" key="1">
    <source>
        <dbReference type="SAM" id="Phobius"/>
    </source>
</evidence>
<sequence>MWEHWQRQAGNIPIVIAVLALLVVIGVLPVVLHLQGSLTVGSLAKWVSTVGTLGALAALLFAARECRAGQDERLANEADQARLMVVEHIERHDDPLAEDDIGVPNFFSSAPVFKLGD</sequence>
<accession>A0A7I7QW85</accession>
<keyword evidence="3" id="KW-1185">Reference proteome</keyword>
<name>A0A7I7QW85_9MYCO</name>
<feature type="transmembrane region" description="Helical" evidence="1">
    <location>
        <begin position="43"/>
        <end position="63"/>
    </location>
</feature>